<dbReference type="InterPro" id="IPR016461">
    <property type="entry name" value="COMT-like"/>
</dbReference>
<dbReference type="Pfam" id="PF00891">
    <property type="entry name" value="Methyltransf_2"/>
    <property type="match status" value="1"/>
</dbReference>
<proteinExistence type="predicted"/>
<keyword evidence="1" id="KW-0489">Methyltransferase</keyword>
<feature type="domain" description="O-methyltransferase C-terminal" evidence="4">
    <location>
        <begin position="157"/>
        <end position="307"/>
    </location>
</feature>
<evidence type="ECO:0000259" key="4">
    <source>
        <dbReference type="Pfam" id="PF00891"/>
    </source>
</evidence>
<dbReference type="CDD" id="cd02440">
    <property type="entry name" value="AdoMet_MTases"/>
    <property type="match status" value="1"/>
</dbReference>
<keyword evidence="3" id="KW-0949">S-adenosyl-L-methionine</keyword>
<dbReference type="PANTHER" id="PTHR43712:SF2">
    <property type="entry name" value="O-METHYLTRANSFERASE CICE"/>
    <property type="match status" value="1"/>
</dbReference>
<accession>A0A1J4Q180</accession>
<name>A0A1J4Q180_9ACTN</name>
<dbReference type="InterPro" id="IPR001077">
    <property type="entry name" value="COMT_C"/>
</dbReference>
<dbReference type="Gene3D" id="1.10.10.10">
    <property type="entry name" value="Winged helix-like DNA-binding domain superfamily/Winged helix DNA-binding domain"/>
    <property type="match status" value="1"/>
</dbReference>
<sequence>MTKPASALADVFDQGIPVLAVLGARRAGLLAALLERAATAEEFATDLKLDPLATRLTLNVLVHSGAAVHADGRYQASPELAERARNAPGGVDLHLNLFDHLPELLVSGEPLLSMDGTLEERGRHYAQVAQGLGHMYPDAAAELAEALERGPYGLGRGARSVLDLGAGSGVWSLAVATRMPGAQVTAVDLPPVLEGLRHNAAEAGVEARVSTLEGSYFDVDLPDAAHDLVILGNILHLETAGDAERLVHRAAAAVKPGGTLAVIDILGSGPYETNPVRAQYALFLAARTSSGAMYSRAEVTDWLAEAGLTGTRTVELPSAPPHFTCLTAARPL</sequence>
<evidence type="ECO:0000256" key="3">
    <source>
        <dbReference type="ARBA" id="ARBA00022691"/>
    </source>
</evidence>
<dbReference type="SUPFAM" id="SSF53335">
    <property type="entry name" value="S-adenosyl-L-methionine-dependent methyltransferases"/>
    <property type="match status" value="1"/>
</dbReference>
<dbReference type="AlphaFoldDB" id="A0A1J4Q180"/>
<dbReference type="Proteomes" id="UP000034838">
    <property type="component" value="Unassembled WGS sequence"/>
</dbReference>
<dbReference type="EMBL" id="LBDA02000032">
    <property type="protein sequence ID" value="OIK26885.1"/>
    <property type="molecule type" value="Genomic_DNA"/>
</dbReference>
<evidence type="ECO:0000256" key="1">
    <source>
        <dbReference type="ARBA" id="ARBA00022603"/>
    </source>
</evidence>
<dbReference type="GO" id="GO:0008171">
    <property type="term" value="F:O-methyltransferase activity"/>
    <property type="evidence" value="ECO:0007669"/>
    <property type="project" value="InterPro"/>
</dbReference>
<dbReference type="GO" id="GO:0032259">
    <property type="term" value="P:methylation"/>
    <property type="evidence" value="ECO:0007669"/>
    <property type="project" value="UniProtKB-KW"/>
</dbReference>
<keyword evidence="6" id="KW-1185">Reference proteome</keyword>
<dbReference type="PROSITE" id="PS51683">
    <property type="entry name" value="SAM_OMT_II"/>
    <property type="match status" value="1"/>
</dbReference>
<organism evidence="5 6">
    <name type="scientific">Streptomyces malaysiense</name>
    <dbReference type="NCBI Taxonomy" id="1428626"/>
    <lineage>
        <taxon>Bacteria</taxon>
        <taxon>Bacillati</taxon>
        <taxon>Actinomycetota</taxon>
        <taxon>Actinomycetes</taxon>
        <taxon>Kitasatosporales</taxon>
        <taxon>Streptomycetaceae</taxon>
        <taxon>Streptomyces</taxon>
    </lineage>
</organism>
<evidence type="ECO:0000313" key="5">
    <source>
        <dbReference type="EMBL" id="OIK26885.1"/>
    </source>
</evidence>
<protein>
    <recommendedName>
        <fullName evidence="4">O-methyltransferase C-terminal domain-containing protein</fullName>
    </recommendedName>
</protein>
<reference evidence="5" key="1">
    <citation type="submission" date="2016-10" db="EMBL/GenBank/DDBJ databases">
        <title>Genome sequence of Streptomyces malaysiense MUSC 136.</title>
        <authorList>
            <person name="Lee L.-H."/>
            <person name="Ser H.-L."/>
        </authorList>
    </citation>
    <scope>NUCLEOTIDE SEQUENCE [LARGE SCALE GENOMIC DNA]</scope>
    <source>
        <strain evidence="5">MUSC 136</strain>
    </source>
</reference>
<evidence type="ECO:0000256" key="2">
    <source>
        <dbReference type="ARBA" id="ARBA00022679"/>
    </source>
</evidence>
<comment type="caution">
    <text evidence="5">The sequence shown here is derived from an EMBL/GenBank/DDBJ whole genome shotgun (WGS) entry which is preliminary data.</text>
</comment>
<dbReference type="Gene3D" id="3.40.50.150">
    <property type="entry name" value="Vaccinia Virus protein VP39"/>
    <property type="match status" value="1"/>
</dbReference>
<dbReference type="RefSeq" id="WP_046426936.1">
    <property type="nucleotide sequence ID" value="NZ_LBDA02000032.1"/>
</dbReference>
<gene>
    <name evidence="5" type="ORF">VT52_014455</name>
</gene>
<keyword evidence="2" id="KW-0808">Transferase</keyword>
<evidence type="ECO:0000313" key="6">
    <source>
        <dbReference type="Proteomes" id="UP000034838"/>
    </source>
</evidence>
<dbReference type="InterPro" id="IPR036388">
    <property type="entry name" value="WH-like_DNA-bd_sf"/>
</dbReference>
<dbReference type="OrthoDB" id="582216at2"/>
<dbReference type="PANTHER" id="PTHR43712">
    <property type="entry name" value="PUTATIVE (AFU_ORTHOLOGUE AFUA_4G14580)-RELATED"/>
    <property type="match status" value="1"/>
</dbReference>
<dbReference type="InterPro" id="IPR029063">
    <property type="entry name" value="SAM-dependent_MTases_sf"/>
</dbReference>